<dbReference type="SUPFAM" id="SSF56014">
    <property type="entry name" value="Nitrite and sulphite reductase 4Fe-4S domain-like"/>
    <property type="match status" value="2"/>
</dbReference>
<dbReference type="Gene3D" id="3.90.480.20">
    <property type="match status" value="2"/>
</dbReference>
<keyword evidence="7" id="KW-0560">Oxidoreductase</keyword>
<comment type="cofactor">
    <cofactor evidence="2">
        <name>[4Fe-4S] cluster</name>
        <dbReference type="ChEBI" id="CHEBI:49883"/>
    </cofactor>
</comment>
<accession>A0A1I3C3L2</accession>
<dbReference type="SUPFAM" id="SSF55124">
    <property type="entry name" value="Nitrite/Sulfite reductase N-terminal domain-like"/>
    <property type="match status" value="2"/>
</dbReference>
<feature type="domain" description="Nitrite/sulphite reductase 4Fe-4S" evidence="10">
    <location>
        <begin position="423"/>
        <end position="551"/>
    </location>
</feature>
<evidence type="ECO:0000256" key="2">
    <source>
        <dbReference type="ARBA" id="ARBA00001966"/>
    </source>
</evidence>
<dbReference type="Gene3D" id="3.30.413.10">
    <property type="entry name" value="Sulfite Reductase Hemoprotein, domain 1"/>
    <property type="match status" value="2"/>
</dbReference>
<evidence type="ECO:0000313" key="12">
    <source>
        <dbReference type="EMBL" id="SFH68993.1"/>
    </source>
</evidence>
<dbReference type="GO" id="GO:0051539">
    <property type="term" value="F:4 iron, 4 sulfur cluster binding"/>
    <property type="evidence" value="ECO:0007669"/>
    <property type="project" value="UniProtKB-KW"/>
</dbReference>
<sequence>MSEEKLSKFEGVKEQSNFLRGSIGEELLNADPTFSEDNAGLLKFHGTYQQDNRDARGGKPKEYSFMVRSRVPGGKVTPEQFLAHLDICEEFANGTLRVTDRQAFQLHGVLKTDLKSAIRGINESKLSTIAACGDVCRNFMCCPAPQKNNPVHDQMQKLADAMADHFRPKSLAYYEIWLKDGENSELVHQVVDEPIYGKTYLPRKFKMGVTLPEDNCIDVYTQDLGLIAVVEGDTIVGYNMVVGGGMGMTPAKKDTFPAVGKRMTYVTPEQVIPVAEAVVKVQRDFGNRADRKHARMKYLIAEWGLPKFKAKVEEYYGAALPEPHPTDVTNVDDHIGWHEQGDGKLFLGINIENGRLKDEGPLQLKAAFRELLAKFPFPLRLTALQGIILCDVEPKDKPEIESILRKHGVKLAHELTLIRRYSIACPALPTCGLAVTESERVLPAIMDELEATLDQYGLKEDRIAVHMTGCPNGCARPYTPDIGLVGKARGKYTLYLGGNAEGTRLGFIFQDMVPEQGISTILSPIFAQYRDQRQDGESFGDFCHRVGKDSLARAEAVAAT</sequence>
<keyword evidence="13" id="KW-1185">Reference proteome</keyword>
<dbReference type="PRINTS" id="PR00397">
    <property type="entry name" value="SIROHAEM"/>
</dbReference>
<dbReference type="PANTHER" id="PTHR11493:SF47">
    <property type="entry name" value="SULFITE REDUCTASE [NADPH] SUBUNIT BETA"/>
    <property type="match status" value="1"/>
</dbReference>
<name>A0A1I3C3L2_9PLAN</name>
<keyword evidence="4" id="KW-0004">4Fe-4S</keyword>
<keyword evidence="6" id="KW-0479">Metal-binding</keyword>
<evidence type="ECO:0000256" key="5">
    <source>
        <dbReference type="ARBA" id="ARBA00022617"/>
    </source>
</evidence>
<organism evidence="12 13">
    <name type="scientific">Planctomicrobium piriforme</name>
    <dbReference type="NCBI Taxonomy" id="1576369"/>
    <lineage>
        <taxon>Bacteria</taxon>
        <taxon>Pseudomonadati</taxon>
        <taxon>Planctomycetota</taxon>
        <taxon>Planctomycetia</taxon>
        <taxon>Planctomycetales</taxon>
        <taxon>Planctomycetaceae</taxon>
        <taxon>Planctomicrobium</taxon>
    </lineage>
</organism>
<dbReference type="NCBIfam" id="NF010029">
    <property type="entry name" value="PRK13504.1"/>
    <property type="match status" value="1"/>
</dbReference>
<dbReference type="GO" id="GO:0016002">
    <property type="term" value="F:sulfite reductase activity"/>
    <property type="evidence" value="ECO:0007669"/>
    <property type="project" value="TreeGrafter"/>
</dbReference>
<feature type="domain" description="Nitrite/Sulfite reductase ferredoxin-like" evidence="11">
    <location>
        <begin position="338"/>
        <end position="406"/>
    </location>
</feature>
<dbReference type="AlphaFoldDB" id="A0A1I3C3L2"/>
<evidence type="ECO:0000256" key="6">
    <source>
        <dbReference type="ARBA" id="ARBA00022723"/>
    </source>
</evidence>
<keyword evidence="8" id="KW-0408">Iron</keyword>
<dbReference type="GO" id="GO:0000103">
    <property type="term" value="P:sulfate assimilation"/>
    <property type="evidence" value="ECO:0007669"/>
    <property type="project" value="TreeGrafter"/>
</dbReference>
<evidence type="ECO:0000256" key="4">
    <source>
        <dbReference type="ARBA" id="ARBA00022485"/>
    </source>
</evidence>
<evidence type="ECO:0000256" key="7">
    <source>
        <dbReference type="ARBA" id="ARBA00023002"/>
    </source>
</evidence>
<dbReference type="InterPro" id="IPR006067">
    <property type="entry name" value="NO2/SO3_Rdtase_4Fe4S_dom"/>
</dbReference>
<dbReference type="GO" id="GO:0020037">
    <property type="term" value="F:heme binding"/>
    <property type="evidence" value="ECO:0007669"/>
    <property type="project" value="InterPro"/>
</dbReference>
<keyword evidence="9" id="KW-0411">Iron-sulfur</keyword>
<dbReference type="PROSITE" id="PS00365">
    <property type="entry name" value="NIR_SIR"/>
    <property type="match status" value="1"/>
</dbReference>
<dbReference type="GO" id="GO:0050311">
    <property type="term" value="F:sulfite reductase (ferredoxin) activity"/>
    <property type="evidence" value="ECO:0007669"/>
    <property type="project" value="TreeGrafter"/>
</dbReference>
<evidence type="ECO:0000256" key="8">
    <source>
        <dbReference type="ARBA" id="ARBA00023004"/>
    </source>
</evidence>
<evidence type="ECO:0000256" key="1">
    <source>
        <dbReference type="ARBA" id="ARBA00001929"/>
    </source>
</evidence>
<keyword evidence="5" id="KW-0349">Heme</keyword>
<evidence type="ECO:0000256" key="9">
    <source>
        <dbReference type="ARBA" id="ARBA00023014"/>
    </source>
</evidence>
<dbReference type="GO" id="GO:0046872">
    <property type="term" value="F:metal ion binding"/>
    <property type="evidence" value="ECO:0007669"/>
    <property type="project" value="UniProtKB-KW"/>
</dbReference>
<dbReference type="Pfam" id="PF03460">
    <property type="entry name" value="NIR_SIR_ferr"/>
    <property type="match status" value="2"/>
</dbReference>
<proteinExistence type="inferred from homology"/>
<dbReference type="STRING" id="1576369.SAMN05421753_10276"/>
<protein>
    <submittedName>
        <fullName evidence="12">Sulfite reductase (Ferredoxin)</fullName>
    </submittedName>
</protein>
<dbReference type="EMBL" id="FOQD01000002">
    <property type="protein sequence ID" value="SFH68993.1"/>
    <property type="molecule type" value="Genomic_DNA"/>
</dbReference>
<dbReference type="Pfam" id="PF01077">
    <property type="entry name" value="NIR_SIR"/>
    <property type="match status" value="2"/>
</dbReference>
<feature type="domain" description="Nitrite/sulphite reductase 4Fe-4S" evidence="10">
    <location>
        <begin position="166"/>
        <end position="317"/>
    </location>
</feature>
<dbReference type="FunFam" id="3.30.413.10:FF:000014">
    <property type="entry name" value="Sulfite reductase [ferredoxin], chloroplastic"/>
    <property type="match status" value="1"/>
</dbReference>
<evidence type="ECO:0000256" key="3">
    <source>
        <dbReference type="ARBA" id="ARBA00010429"/>
    </source>
</evidence>
<evidence type="ECO:0000259" key="11">
    <source>
        <dbReference type="Pfam" id="PF03460"/>
    </source>
</evidence>
<comment type="cofactor">
    <cofactor evidence="1">
        <name>siroheme</name>
        <dbReference type="ChEBI" id="CHEBI:60052"/>
    </cofactor>
</comment>
<dbReference type="InterPro" id="IPR006066">
    <property type="entry name" value="NO2/SO3_Rdtase_FeS/sirohaem_BS"/>
</dbReference>
<gene>
    <name evidence="12" type="ORF">SAMN05421753_10276</name>
</gene>
<feature type="domain" description="Nitrite/Sulfite reductase ferredoxin-like" evidence="11">
    <location>
        <begin position="63"/>
        <end position="123"/>
    </location>
</feature>
<dbReference type="InterPro" id="IPR045854">
    <property type="entry name" value="NO2/SO3_Rdtase_4Fe4S_sf"/>
</dbReference>
<dbReference type="InterPro" id="IPR005117">
    <property type="entry name" value="NiRdtase/SiRdtase_haem-b_fer"/>
</dbReference>
<comment type="similarity">
    <text evidence="3">Belongs to the nitrite and sulfite reductase 4Fe-4S domain family.</text>
</comment>
<dbReference type="InterPro" id="IPR036136">
    <property type="entry name" value="Nit/Sulf_reduc_fer-like_dom_sf"/>
</dbReference>
<dbReference type="Proteomes" id="UP000199518">
    <property type="component" value="Unassembled WGS sequence"/>
</dbReference>
<evidence type="ECO:0000313" key="13">
    <source>
        <dbReference type="Proteomes" id="UP000199518"/>
    </source>
</evidence>
<evidence type="ECO:0000259" key="10">
    <source>
        <dbReference type="Pfam" id="PF01077"/>
    </source>
</evidence>
<dbReference type="PANTHER" id="PTHR11493">
    <property type="entry name" value="SULFITE REDUCTASE [NADPH] SUBUNIT BETA-RELATED"/>
    <property type="match status" value="1"/>
</dbReference>
<reference evidence="13" key="1">
    <citation type="submission" date="2016-10" db="EMBL/GenBank/DDBJ databases">
        <authorList>
            <person name="Varghese N."/>
            <person name="Submissions S."/>
        </authorList>
    </citation>
    <scope>NUCLEOTIDE SEQUENCE [LARGE SCALE GENOMIC DNA]</scope>
    <source>
        <strain evidence="13">DSM 26348</strain>
    </source>
</reference>
<dbReference type="GO" id="GO:0009337">
    <property type="term" value="C:sulfite reductase complex (NADPH)"/>
    <property type="evidence" value="ECO:0007669"/>
    <property type="project" value="TreeGrafter"/>
</dbReference>
<dbReference type="OrthoDB" id="9803707at2"/>
<dbReference type="InterPro" id="IPR045169">
    <property type="entry name" value="NO2/SO3_Rdtase_4Fe4S_prot"/>
</dbReference>